<evidence type="ECO:0000256" key="5">
    <source>
        <dbReference type="ARBA" id="ARBA00022989"/>
    </source>
</evidence>
<dbReference type="Pfam" id="PF00672">
    <property type="entry name" value="HAMP"/>
    <property type="match status" value="1"/>
</dbReference>
<comment type="caution">
    <text evidence="14">The sequence shown here is derived from an EMBL/GenBank/DDBJ whole genome shotgun (WGS) entry which is preliminary data.</text>
</comment>
<dbReference type="Pfam" id="PF02743">
    <property type="entry name" value="dCache_1"/>
    <property type="match status" value="1"/>
</dbReference>
<evidence type="ECO:0000256" key="7">
    <source>
        <dbReference type="ARBA" id="ARBA00023224"/>
    </source>
</evidence>
<gene>
    <name evidence="14" type="ORF">CDIOL_20520</name>
</gene>
<reference evidence="14 15" key="1">
    <citation type="submission" date="2019-06" db="EMBL/GenBank/DDBJ databases">
        <title>Draft genome sequence of Clostridium diolis DSM 15410.</title>
        <authorList>
            <person name="Kobayashi H."/>
            <person name="Tanizawa Y."/>
            <person name="Tohno M."/>
        </authorList>
    </citation>
    <scope>NUCLEOTIDE SEQUENCE [LARGE SCALE GENOMIC DNA]</scope>
    <source>
        <strain evidence="14 15">DSM 15410</strain>
    </source>
</reference>
<comment type="similarity">
    <text evidence="8">Belongs to the methyl-accepting chemotaxis (MCP) protein family.</text>
</comment>
<dbReference type="Gene3D" id="3.30.450.20">
    <property type="entry name" value="PAS domain"/>
    <property type="match status" value="2"/>
</dbReference>
<evidence type="ECO:0000256" key="6">
    <source>
        <dbReference type="ARBA" id="ARBA00023136"/>
    </source>
</evidence>
<evidence type="ECO:0000256" key="8">
    <source>
        <dbReference type="ARBA" id="ARBA00029447"/>
    </source>
</evidence>
<dbReference type="SUPFAM" id="SSF58104">
    <property type="entry name" value="Methyl-accepting chemotaxis protein (MCP) signaling domain"/>
    <property type="match status" value="1"/>
</dbReference>
<dbReference type="GO" id="GO:0007165">
    <property type="term" value="P:signal transduction"/>
    <property type="evidence" value="ECO:0007669"/>
    <property type="project" value="UniProtKB-KW"/>
</dbReference>
<evidence type="ECO:0000256" key="2">
    <source>
        <dbReference type="ARBA" id="ARBA00022475"/>
    </source>
</evidence>
<dbReference type="Pfam" id="PF00015">
    <property type="entry name" value="MCPsignal"/>
    <property type="match status" value="1"/>
</dbReference>
<dbReference type="PROSITE" id="PS50885">
    <property type="entry name" value="HAMP"/>
    <property type="match status" value="1"/>
</dbReference>
<dbReference type="AlphaFoldDB" id="A0AAV3W297"/>
<comment type="subcellular location">
    <subcellularLocation>
        <location evidence="1">Cell membrane</location>
        <topology evidence="1">Multi-pass membrane protein</topology>
    </subcellularLocation>
</comment>
<dbReference type="InterPro" id="IPR029151">
    <property type="entry name" value="Sensor-like_sf"/>
</dbReference>
<evidence type="ECO:0000256" key="3">
    <source>
        <dbReference type="ARBA" id="ARBA00022500"/>
    </source>
</evidence>
<keyword evidence="7 9" id="KW-0807">Transducer</keyword>
<keyword evidence="4 11" id="KW-0812">Transmembrane</keyword>
<dbReference type="PROSITE" id="PS50111">
    <property type="entry name" value="CHEMOTAXIS_TRANSDUC_2"/>
    <property type="match status" value="1"/>
</dbReference>
<evidence type="ECO:0000256" key="10">
    <source>
        <dbReference type="SAM" id="Coils"/>
    </source>
</evidence>
<feature type="transmembrane region" description="Helical" evidence="11">
    <location>
        <begin position="12"/>
        <end position="33"/>
    </location>
</feature>
<organism evidence="14 15">
    <name type="scientific">Clostridium diolis</name>
    <dbReference type="NCBI Taxonomy" id="223919"/>
    <lineage>
        <taxon>Bacteria</taxon>
        <taxon>Bacillati</taxon>
        <taxon>Bacillota</taxon>
        <taxon>Clostridia</taxon>
        <taxon>Eubacteriales</taxon>
        <taxon>Clostridiaceae</taxon>
        <taxon>Clostridium</taxon>
    </lineage>
</organism>
<evidence type="ECO:0000256" key="4">
    <source>
        <dbReference type="ARBA" id="ARBA00022692"/>
    </source>
</evidence>
<dbReference type="Gene3D" id="1.10.8.500">
    <property type="entry name" value="HAMP domain in histidine kinase"/>
    <property type="match status" value="1"/>
</dbReference>
<dbReference type="RefSeq" id="WP_039768187.1">
    <property type="nucleotide sequence ID" value="NZ_BJLA01000005.1"/>
</dbReference>
<keyword evidence="2" id="KW-1003">Cell membrane</keyword>
<keyword evidence="3" id="KW-0145">Chemotaxis</keyword>
<proteinExistence type="inferred from homology"/>
<dbReference type="PANTHER" id="PTHR32089:SF114">
    <property type="entry name" value="METHYL-ACCEPTING CHEMOTAXIS PROTEIN MCPB"/>
    <property type="match status" value="1"/>
</dbReference>
<dbReference type="InterPro" id="IPR004089">
    <property type="entry name" value="MCPsignal_dom"/>
</dbReference>
<dbReference type="InterPro" id="IPR033479">
    <property type="entry name" value="dCache_1"/>
</dbReference>
<feature type="domain" description="Methyl-accepting transducer" evidence="12">
    <location>
        <begin position="380"/>
        <end position="637"/>
    </location>
</feature>
<dbReference type="GO" id="GO:0005886">
    <property type="term" value="C:plasma membrane"/>
    <property type="evidence" value="ECO:0007669"/>
    <property type="project" value="UniProtKB-SubCell"/>
</dbReference>
<evidence type="ECO:0000313" key="14">
    <source>
        <dbReference type="EMBL" id="GEA31129.1"/>
    </source>
</evidence>
<feature type="transmembrane region" description="Helical" evidence="11">
    <location>
        <begin position="285"/>
        <end position="307"/>
    </location>
</feature>
<feature type="coiled-coil region" evidence="10">
    <location>
        <begin position="640"/>
        <end position="667"/>
    </location>
</feature>
<dbReference type="Proteomes" id="UP000325212">
    <property type="component" value="Unassembled WGS sequence"/>
</dbReference>
<accession>A0AAV3W297</accession>
<evidence type="ECO:0000256" key="1">
    <source>
        <dbReference type="ARBA" id="ARBA00004651"/>
    </source>
</evidence>
<feature type="domain" description="HAMP" evidence="13">
    <location>
        <begin position="309"/>
        <end position="361"/>
    </location>
</feature>
<dbReference type="CDD" id="cd12912">
    <property type="entry name" value="PDC2_MCP_like"/>
    <property type="match status" value="1"/>
</dbReference>
<evidence type="ECO:0000256" key="9">
    <source>
        <dbReference type="PROSITE-ProRule" id="PRU00284"/>
    </source>
</evidence>
<dbReference type="EMBL" id="BJLA01000005">
    <property type="protein sequence ID" value="GEA31129.1"/>
    <property type="molecule type" value="Genomic_DNA"/>
</dbReference>
<dbReference type="SMART" id="SM00283">
    <property type="entry name" value="MA"/>
    <property type="match status" value="1"/>
</dbReference>
<sequence>MKLHKLKLNSIRTKLVISLFGICIIPLIILGYGSNKQAKLILTEKLKTTSQQTLLEMNDGINNYFNGFSSMTNMLSSNYNFINSDKEEAYSFTAAMLQNVKESNRDIYSVYFATEDGKFEIYPNEKMPYGYNPKEKNWYKKALESNHQVIITLPFQDAQTGKNVVAIAKAVERDGNVIGVCAMSVSVDTLLEKIGTKKIGNTGYIFISDIEGKNMIVNPNKDLIGSDNASKQPFWQDVKTQDKGFVTYEDNNVKRFGVYETNKATGWKLVATLDEKEIINDTNSILTTTSIITLVISLISIILSLLLSRGIAENIKKLKGVFEKASKGDLTVSMVTYTKDEFMDLSNSFNEMIRNISRLMENVTKSSKTVLETSSNLASMSQEVTASISEVSKAIEDVSQGATTQSQNVQNGVLEMNDLSNRLDKISKNSYEMDKLSEKTKELGSKGLSMVDILAEKSNKTKLASNEVNDIVQDMNESTKIINTISEKISQITEQTNLLSLNASIEAARAGEAGKGFAVVAEEIRKLAEQSKTATEEIKNIIVNIQEKSNTVVKAIKVTEQVINEQDLSVNNTHDIFNEILNSIGGMINKVEEVKLSVADIDKKKCRVVTEIENISSISQENAAVSEEVTASTEEISGAMDKYTEYADELQLLAEKLNLEIKRFKIN</sequence>
<keyword evidence="10" id="KW-0175">Coiled coil</keyword>
<dbReference type="CDD" id="cd06225">
    <property type="entry name" value="HAMP"/>
    <property type="match status" value="1"/>
</dbReference>
<protein>
    <submittedName>
        <fullName evidence="14">Methyl-accepting chemotaxis protein</fullName>
    </submittedName>
</protein>
<dbReference type="InterPro" id="IPR003660">
    <property type="entry name" value="HAMP_dom"/>
</dbReference>
<keyword evidence="15" id="KW-1185">Reference proteome</keyword>
<keyword evidence="6 11" id="KW-0472">Membrane</keyword>
<evidence type="ECO:0000259" key="13">
    <source>
        <dbReference type="PROSITE" id="PS50885"/>
    </source>
</evidence>
<dbReference type="GO" id="GO:0006935">
    <property type="term" value="P:chemotaxis"/>
    <property type="evidence" value="ECO:0007669"/>
    <property type="project" value="UniProtKB-KW"/>
</dbReference>
<dbReference type="CDD" id="cd11386">
    <property type="entry name" value="MCP_signal"/>
    <property type="match status" value="1"/>
</dbReference>
<dbReference type="SMART" id="SM00304">
    <property type="entry name" value="HAMP"/>
    <property type="match status" value="1"/>
</dbReference>
<dbReference type="SUPFAM" id="SSF103190">
    <property type="entry name" value="Sensory domain-like"/>
    <property type="match status" value="1"/>
</dbReference>
<dbReference type="CDD" id="cd12913">
    <property type="entry name" value="PDC1_MCP_like"/>
    <property type="match status" value="1"/>
</dbReference>
<evidence type="ECO:0000259" key="12">
    <source>
        <dbReference type="PROSITE" id="PS50111"/>
    </source>
</evidence>
<keyword evidence="5 11" id="KW-1133">Transmembrane helix</keyword>
<evidence type="ECO:0000313" key="15">
    <source>
        <dbReference type="Proteomes" id="UP000325212"/>
    </source>
</evidence>
<name>A0AAV3W297_9CLOT</name>
<dbReference type="PANTHER" id="PTHR32089">
    <property type="entry name" value="METHYL-ACCEPTING CHEMOTAXIS PROTEIN MCPB"/>
    <property type="match status" value="1"/>
</dbReference>
<evidence type="ECO:0000256" key="11">
    <source>
        <dbReference type="SAM" id="Phobius"/>
    </source>
</evidence>
<dbReference type="Gene3D" id="1.10.287.950">
    <property type="entry name" value="Methyl-accepting chemotaxis protein"/>
    <property type="match status" value="1"/>
</dbReference>